<keyword evidence="3" id="KW-1185">Reference proteome</keyword>
<reference evidence="2 3" key="1">
    <citation type="journal article" date="2014" name="Mol. Plant">
        <title>Chromosome Scale Genome Assembly and Transcriptome Profiling of Nannochloropsis gaditana in Nitrogen Depletion.</title>
        <authorList>
            <person name="Corteggiani Carpinelli E."/>
            <person name="Telatin A."/>
            <person name="Vitulo N."/>
            <person name="Forcato C."/>
            <person name="D'Angelo M."/>
            <person name="Schiavon R."/>
            <person name="Vezzi A."/>
            <person name="Giacometti G.M."/>
            <person name="Morosinotto T."/>
            <person name="Valle G."/>
        </authorList>
    </citation>
    <scope>NUCLEOTIDE SEQUENCE [LARGE SCALE GENOMIC DNA]</scope>
    <source>
        <strain evidence="2 3">B-31</strain>
    </source>
</reference>
<dbReference type="AlphaFoldDB" id="W7TT40"/>
<name>W7TT40_9STRA</name>
<feature type="chain" id="PRO_5004904605" description="DUF4336 domain-containing protein" evidence="1">
    <location>
        <begin position="23"/>
        <end position="411"/>
    </location>
</feature>
<comment type="caution">
    <text evidence="2">The sequence shown here is derived from an EMBL/GenBank/DDBJ whole genome shotgun (WGS) entry which is preliminary data.</text>
</comment>
<feature type="signal peptide" evidence="1">
    <location>
        <begin position="1"/>
        <end position="22"/>
    </location>
</feature>
<dbReference type="SUPFAM" id="SSF56281">
    <property type="entry name" value="Metallo-hydrolase/oxidoreductase"/>
    <property type="match status" value="1"/>
</dbReference>
<dbReference type="EMBL" id="AZIL01000037">
    <property type="protein sequence ID" value="EWM30385.1"/>
    <property type="molecule type" value="Genomic_DNA"/>
</dbReference>
<evidence type="ECO:0000313" key="2">
    <source>
        <dbReference type="EMBL" id="EWM30385.1"/>
    </source>
</evidence>
<dbReference type="InterPro" id="IPR025638">
    <property type="entry name" value="DUF4336"/>
</dbReference>
<dbReference type="Proteomes" id="UP000019335">
    <property type="component" value="Chromosome 1"/>
</dbReference>
<gene>
    <name evidence="2" type="ORF">Naga_100026g46</name>
</gene>
<dbReference type="PANTHER" id="PTHR33835">
    <property type="entry name" value="YALI0C07656P"/>
    <property type="match status" value="1"/>
</dbReference>
<dbReference type="PANTHER" id="PTHR33835:SF2">
    <property type="entry name" value="LYSINE-TRNA LIGASE"/>
    <property type="match status" value="1"/>
</dbReference>
<accession>W7TT40</accession>
<sequence length="411" mass="45593">MPLRKKLGLLLVSACGLHTAVGFMAQNPNKVLLSTMPTVSPYGRDATIAWAAPVLLPTKPMPPVQPAGLGSKFYLPAFLPPWIARDTVRTKFSDDIFFLEQSQTFVNVSVNIRSTVIRLKNGDLFVHAPVAPTPECVSLIKELGEVAYVVLPVTAIEHKVYMARFASLFPKAKIYVAPGQFSWPVDLPLGFRVDGVLTEENKKSMPFIDEIDYTGWIFRPFTGSISEVAFFHRKSRTLLVTDAIIWIDDQPPEILRQAGVGQDLWKKMALQACFLGPPNLDTFQKIKQRLIVSPVIRVLVVSRAKKEVAEWIKRVCEWKFERVIPAHFSAPIKAGPVDLQDAYAFLEEGETGADRGGKSLPFGFDFSALWQGRQGAVGRKGRGGKSVQFPEQDLKILKSLNKFVSATGLAE</sequence>
<keyword evidence="1" id="KW-0732">Signal</keyword>
<dbReference type="OrthoDB" id="421671at2759"/>
<proteinExistence type="predicted"/>
<evidence type="ECO:0008006" key="4">
    <source>
        <dbReference type="Google" id="ProtNLM"/>
    </source>
</evidence>
<dbReference type="Pfam" id="PF14234">
    <property type="entry name" value="DUF4336"/>
    <property type="match status" value="2"/>
</dbReference>
<evidence type="ECO:0000256" key="1">
    <source>
        <dbReference type="SAM" id="SignalP"/>
    </source>
</evidence>
<protein>
    <recommendedName>
        <fullName evidence="4">DUF4336 domain-containing protein</fullName>
    </recommendedName>
</protein>
<organism evidence="2 3">
    <name type="scientific">Nannochloropsis gaditana</name>
    <dbReference type="NCBI Taxonomy" id="72520"/>
    <lineage>
        <taxon>Eukaryota</taxon>
        <taxon>Sar</taxon>
        <taxon>Stramenopiles</taxon>
        <taxon>Ochrophyta</taxon>
        <taxon>Eustigmatophyceae</taxon>
        <taxon>Eustigmatales</taxon>
        <taxon>Monodopsidaceae</taxon>
        <taxon>Nannochloropsis</taxon>
    </lineage>
</organism>
<dbReference type="InterPro" id="IPR036866">
    <property type="entry name" value="RibonucZ/Hydroxyglut_hydro"/>
</dbReference>
<evidence type="ECO:0000313" key="3">
    <source>
        <dbReference type="Proteomes" id="UP000019335"/>
    </source>
</evidence>